<dbReference type="GO" id="GO:0022857">
    <property type="term" value="F:transmembrane transporter activity"/>
    <property type="evidence" value="ECO:0007669"/>
    <property type="project" value="TreeGrafter"/>
</dbReference>
<dbReference type="Pfam" id="PF00005">
    <property type="entry name" value="ABC_tran"/>
    <property type="match status" value="1"/>
</dbReference>
<dbReference type="PANTHER" id="PTHR24220:SF689">
    <property type="entry name" value="LIPOPROTEIN-RELEASING SYSTEM ATP-BINDING PROTEIN LOLD"/>
    <property type="match status" value="1"/>
</dbReference>
<keyword evidence="2" id="KW-0813">Transport</keyword>
<evidence type="ECO:0000313" key="6">
    <source>
        <dbReference type="EMBL" id="KAB3539017.1"/>
    </source>
</evidence>
<dbReference type="AlphaFoldDB" id="A0A6I0FIR8"/>
<dbReference type="InterPro" id="IPR027417">
    <property type="entry name" value="P-loop_NTPase"/>
</dbReference>
<dbReference type="Gene3D" id="3.40.50.300">
    <property type="entry name" value="P-loop containing nucleotide triphosphate hydrolases"/>
    <property type="match status" value="1"/>
</dbReference>
<evidence type="ECO:0000259" key="5">
    <source>
        <dbReference type="PROSITE" id="PS50893"/>
    </source>
</evidence>
<reference evidence="6 7" key="1">
    <citation type="submission" date="2019-10" db="EMBL/GenBank/DDBJ databases">
        <title>Alkaliphilus serpentinus sp. nov. and Alkaliphilus pronyensis sp. nov., two novel anaerobic alkaliphilic species isolated from the serpentinized-hosted hydrothermal field of the Prony Bay (New Caledonia).</title>
        <authorList>
            <person name="Postec A."/>
        </authorList>
    </citation>
    <scope>NUCLEOTIDE SEQUENCE [LARGE SCALE GENOMIC DNA]</scope>
    <source>
        <strain evidence="6 7">LacV</strain>
    </source>
</reference>
<dbReference type="CDD" id="cd03255">
    <property type="entry name" value="ABC_MJ0796_LolCDE_FtsE"/>
    <property type="match status" value="1"/>
</dbReference>
<dbReference type="GO" id="GO:0005886">
    <property type="term" value="C:plasma membrane"/>
    <property type="evidence" value="ECO:0007669"/>
    <property type="project" value="TreeGrafter"/>
</dbReference>
<comment type="similarity">
    <text evidence="1">Belongs to the ABC transporter superfamily.</text>
</comment>
<sequence length="252" mass="28092">MDSLVKLSNITKEYGTKIKTKALDKINLEILEGEFLSIIGQSGSGKSTLLNIMGTLDRPTDGELLFKGSKISRLNDDALANFRNNNLGFVFQFHHLLPELSVLENVLIPAWITFEKKPTATIIDRAKELIVLVGVENRVNNKPNELSGGQRQRVAIARSLLNNPSLVLADEPTGNLDSDASDNIYELLRTINKELNTTFIIVTHDMHIAAKADRVIEIKDGEIVRDVSNRSKAEEEAFKEFSPKNCLYCKSL</sequence>
<dbReference type="PROSITE" id="PS00211">
    <property type="entry name" value="ABC_TRANSPORTER_1"/>
    <property type="match status" value="1"/>
</dbReference>
<dbReference type="PANTHER" id="PTHR24220">
    <property type="entry name" value="IMPORT ATP-BINDING PROTEIN"/>
    <property type="match status" value="1"/>
</dbReference>
<dbReference type="PROSITE" id="PS50893">
    <property type="entry name" value="ABC_TRANSPORTER_2"/>
    <property type="match status" value="1"/>
</dbReference>
<dbReference type="InterPro" id="IPR017911">
    <property type="entry name" value="MacB-like_ATP-bd"/>
</dbReference>
<dbReference type="SUPFAM" id="SSF52540">
    <property type="entry name" value="P-loop containing nucleoside triphosphate hydrolases"/>
    <property type="match status" value="1"/>
</dbReference>
<organism evidence="6 7">
    <name type="scientific">Alkaliphilus pronyensis</name>
    <dbReference type="NCBI Taxonomy" id="1482732"/>
    <lineage>
        <taxon>Bacteria</taxon>
        <taxon>Bacillati</taxon>
        <taxon>Bacillota</taxon>
        <taxon>Clostridia</taxon>
        <taxon>Peptostreptococcales</taxon>
        <taxon>Natronincolaceae</taxon>
        <taxon>Alkaliphilus</taxon>
    </lineage>
</organism>
<name>A0A6I0FIR8_9FIRM</name>
<dbReference type="InterPro" id="IPR017871">
    <property type="entry name" value="ABC_transporter-like_CS"/>
</dbReference>
<dbReference type="EMBL" id="WBZC01000003">
    <property type="protein sequence ID" value="KAB3539017.1"/>
    <property type="molecule type" value="Genomic_DNA"/>
</dbReference>
<feature type="domain" description="ABC transporter" evidence="5">
    <location>
        <begin position="5"/>
        <end position="245"/>
    </location>
</feature>
<evidence type="ECO:0000256" key="3">
    <source>
        <dbReference type="ARBA" id="ARBA00022741"/>
    </source>
</evidence>
<dbReference type="GO" id="GO:0005524">
    <property type="term" value="F:ATP binding"/>
    <property type="evidence" value="ECO:0007669"/>
    <property type="project" value="UniProtKB-KW"/>
</dbReference>
<dbReference type="SMART" id="SM00382">
    <property type="entry name" value="AAA"/>
    <property type="match status" value="1"/>
</dbReference>
<dbReference type="GO" id="GO:0016887">
    <property type="term" value="F:ATP hydrolysis activity"/>
    <property type="evidence" value="ECO:0007669"/>
    <property type="project" value="InterPro"/>
</dbReference>
<protein>
    <submittedName>
        <fullName evidence="6">ABC transporter ATP-binding protein</fullName>
    </submittedName>
</protein>
<evidence type="ECO:0000256" key="2">
    <source>
        <dbReference type="ARBA" id="ARBA00022448"/>
    </source>
</evidence>
<dbReference type="RefSeq" id="WP_151859696.1">
    <property type="nucleotide sequence ID" value="NZ_WBZC01000003.1"/>
</dbReference>
<keyword evidence="4 6" id="KW-0067">ATP-binding</keyword>
<proteinExistence type="inferred from homology"/>
<dbReference type="Proteomes" id="UP000432715">
    <property type="component" value="Unassembled WGS sequence"/>
</dbReference>
<dbReference type="GO" id="GO:0098796">
    <property type="term" value="C:membrane protein complex"/>
    <property type="evidence" value="ECO:0007669"/>
    <property type="project" value="UniProtKB-ARBA"/>
</dbReference>
<accession>A0A6I0FIR8</accession>
<evidence type="ECO:0000313" key="7">
    <source>
        <dbReference type="Proteomes" id="UP000432715"/>
    </source>
</evidence>
<gene>
    <name evidence="6" type="ORF">F8154_00855</name>
</gene>
<dbReference type="InterPro" id="IPR015854">
    <property type="entry name" value="ABC_transpr_LolD-like"/>
</dbReference>
<keyword evidence="3" id="KW-0547">Nucleotide-binding</keyword>
<dbReference type="InterPro" id="IPR003439">
    <property type="entry name" value="ABC_transporter-like_ATP-bd"/>
</dbReference>
<keyword evidence="7" id="KW-1185">Reference proteome</keyword>
<dbReference type="OrthoDB" id="9802264at2"/>
<evidence type="ECO:0000256" key="4">
    <source>
        <dbReference type="ARBA" id="ARBA00022840"/>
    </source>
</evidence>
<dbReference type="InterPro" id="IPR003593">
    <property type="entry name" value="AAA+_ATPase"/>
</dbReference>
<comment type="caution">
    <text evidence="6">The sequence shown here is derived from an EMBL/GenBank/DDBJ whole genome shotgun (WGS) entry which is preliminary data.</text>
</comment>
<evidence type="ECO:0000256" key="1">
    <source>
        <dbReference type="ARBA" id="ARBA00005417"/>
    </source>
</evidence>
<dbReference type="FunFam" id="3.40.50.300:FF:000032">
    <property type="entry name" value="Export ABC transporter ATP-binding protein"/>
    <property type="match status" value="1"/>
</dbReference>